<proteinExistence type="predicted"/>
<dbReference type="InterPro" id="IPR040976">
    <property type="entry name" value="Pkinase_fungal"/>
</dbReference>
<keyword evidence="3" id="KW-1185">Reference proteome</keyword>
<evidence type="ECO:0000313" key="3">
    <source>
        <dbReference type="Proteomes" id="UP000283090"/>
    </source>
</evidence>
<dbReference type="PANTHER" id="PTHR38248">
    <property type="entry name" value="FUNK1 6"/>
    <property type="match status" value="1"/>
</dbReference>
<organism evidence="2 3">
    <name type="scientific">Arthrobotrys flagrans</name>
    <name type="common">Nematode-trapping fungus</name>
    <name type="synonym">Trichothecium flagrans</name>
    <dbReference type="NCBI Taxonomy" id="97331"/>
    <lineage>
        <taxon>Eukaryota</taxon>
        <taxon>Fungi</taxon>
        <taxon>Dikarya</taxon>
        <taxon>Ascomycota</taxon>
        <taxon>Pezizomycotina</taxon>
        <taxon>Orbiliomycetes</taxon>
        <taxon>Orbiliales</taxon>
        <taxon>Orbiliaceae</taxon>
        <taxon>Arthrobotrys</taxon>
    </lineage>
</organism>
<dbReference type="RefSeq" id="XP_067495933.1">
    <property type="nucleotide sequence ID" value="XM_067629964.1"/>
</dbReference>
<dbReference type="Proteomes" id="UP000283090">
    <property type="component" value="Unassembled WGS sequence"/>
</dbReference>
<dbReference type="GeneID" id="93583666"/>
<dbReference type="VEuPathDB" id="FungiDB:DFL_001355"/>
<name>A0A437AH31_ARTFL</name>
<sequence>MADLNKTSIVRLGNYVREVFANQPGRRFVHGFTLVNANMRCWVFTRSGGVVSPRLTLAEPSDLNTFRRAFYGYLHNTDLGLPSDNIPSIGDINLCGELGEAIVNGPAIVSRGTPELLLRADMACL</sequence>
<dbReference type="PANTHER" id="PTHR38248:SF2">
    <property type="entry name" value="FUNK1 11"/>
    <property type="match status" value="1"/>
</dbReference>
<accession>A0A437AH31</accession>
<dbReference type="AlphaFoldDB" id="A0A437AH31"/>
<dbReference type="EMBL" id="SAEB01000001">
    <property type="protein sequence ID" value="RVD90389.1"/>
    <property type="molecule type" value="Genomic_DNA"/>
</dbReference>
<gene>
    <name evidence="2" type="ORF">DFL_001355</name>
</gene>
<reference evidence="2 3" key="1">
    <citation type="submission" date="2019-01" db="EMBL/GenBank/DDBJ databases">
        <title>Intercellular communication is required for trap formation in the nematode-trapping fungus Duddingtonia flagrans.</title>
        <authorList>
            <person name="Youssar L."/>
            <person name="Wernet V."/>
            <person name="Hensel N."/>
            <person name="Hildebrandt H.-G."/>
            <person name="Fischer R."/>
        </authorList>
    </citation>
    <scope>NUCLEOTIDE SEQUENCE [LARGE SCALE GENOMIC DNA]</scope>
    <source>
        <strain evidence="2 3">CBS H-5679</strain>
    </source>
</reference>
<dbReference type="Pfam" id="PF17667">
    <property type="entry name" value="Pkinase_fungal"/>
    <property type="match status" value="1"/>
</dbReference>
<dbReference type="OrthoDB" id="5584477at2759"/>
<feature type="domain" description="Fungal-type protein kinase" evidence="1">
    <location>
        <begin position="5"/>
        <end position="85"/>
    </location>
</feature>
<dbReference type="STRING" id="97331.A0A437AH31"/>
<protein>
    <recommendedName>
        <fullName evidence="1">Fungal-type protein kinase domain-containing protein</fullName>
    </recommendedName>
</protein>
<comment type="caution">
    <text evidence="2">The sequence shown here is derived from an EMBL/GenBank/DDBJ whole genome shotgun (WGS) entry which is preliminary data.</text>
</comment>
<evidence type="ECO:0000259" key="1">
    <source>
        <dbReference type="Pfam" id="PF17667"/>
    </source>
</evidence>
<evidence type="ECO:0000313" key="2">
    <source>
        <dbReference type="EMBL" id="RVD90389.1"/>
    </source>
</evidence>